<dbReference type="PANTHER" id="PTHR33112:SF12">
    <property type="entry name" value="HETEROKARYON INCOMPATIBILITY DOMAIN-CONTAINING PROTEIN"/>
    <property type="match status" value="1"/>
</dbReference>
<dbReference type="InParanoid" id="A0A7I4APH8"/>
<dbReference type="Proteomes" id="UP000006727">
    <property type="component" value="Chromosome 13"/>
</dbReference>
<dbReference type="Pfam" id="PF06985">
    <property type="entry name" value="HET"/>
    <property type="match status" value="1"/>
</dbReference>
<dbReference type="AlphaFoldDB" id="A0A7I4APH8"/>
<reference evidence="2 3" key="2">
    <citation type="journal article" date="2018" name="Plant J.">
        <title>The Physcomitrella patens chromosome-scale assembly reveals moss genome structure and evolution.</title>
        <authorList>
            <person name="Lang D."/>
            <person name="Ullrich K.K."/>
            <person name="Murat F."/>
            <person name="Fuchs J."/>
            <person name="Jenkins J."/>
            <person name="Haas F.B."/>
            <person name="Piednoel M."/>
            <person name="Gundlach H."/>
            <person name="Van Bel M."/>
            <person name="Meyberg R."/>
            <person name="Vives C."/>
            <person name="Morata J."/>
            <person name="Symeonidi A."/>
            <person name="Hiss M."/>
            <person name="Muchero W."/>
            <person name="Kamisugi Y."/>
            <person name="Saleh O."/>
            <person name="Blanc G."/>
            <person name="Decker E.L."/>
            <person name="van Gessel N."/>
            <person name="Grimwood J."/>
            <person name="Hayes R.D."/>
            <person name="Graham S.W."/>
            <person name="Gunter L.E."/>
            <person name="McDaniel S.F."/>
            <person name="Hoernstein S.N.W."/>
            <person name="Larsson A."/>
            <person name="Li F.W."/>
            <person name="Perroud P.F."/>
            <person name="Phillips J."/>
            <person name="Ranjan P."/>
            <person name="Rokshar D.S."/>
            <person name="Rothfels C.J."/>
            <person name="Schneider L."/>
            <person name="Shu S."/>
            <person name="Stevenson D.W."/>
            <person name="Thummler F."/>
            <person name="Tillich M."/>
            <person name="Villarreal Aguilar J.C."/>
            <person name="Widiez T."/>
            <person name="Wong G.K."/>
            <person name="Wymore A."/>
            <person name="Zhang Y."/>
            <person name="Zimmer A.D."/>
            <person name="Quatrano R.S."/>
            <person name="Mayer K.F.X."/>
            <person name="Goodstein D."/>
            <person name="Casacuberta J.M."/>
            <person name="Vandepoele K."/>
            <person name="Reski R."/>
            <person name="Cuming A.C."/>
            <person name="Tuskan G.A."/>
            <person name="Maumus F."/>
            <person name="Salse J."/>
            <person name="Schmutz J."/>
            <person name="Rensing S.A."/>
        </authorList>
    </citation>
    <scope>NUCLEOTIDE SEQUENCE [LARGE SCALE GENOMIC DNA]</scope>
    <source>
        <strain evidence="2 3">cv. Gransden 2004</strain>
    </source>
</reference>
<protein>
    <recommendedName>
        <fullName evidence="1">Heterokaryon incompatibility domain-containing protein</fullName>
    </recommendedName>
</protein>
<keyword evidence="3" id="KW-1185">Reference proteome</keyword>
<accession>A0A7I4APH8</accession>
<dbReference type="PANTHER" id="PTHR33112">
    <property type="entry name" value="DOMAIN PROTEIN, PUTATIVE-RELATED"/>
    <property type="match status" value="1"/>
</dbReference>
<evidence type="ECO:0000313" key="3">
    <source>
        <dbReference type="Proteomes" id="UP000006727"/>
    </source>
</evidence>
<proteinExistence type="predicted"/>
<name>A0A7I4APH8_PHYPA</name>
<feature type="domain" description="Heterokaryon incompatibility" evidence="1">
    <location>
        <begin position="224"/>
        <end position="369"/>
    </location>
</feature>
<reference evidence="2 3" key="1">
    <citation type="journal article" date="2008" name="Science">
        <title>The Physcomitrella genome reveals evolutionary insights into the conquest of land by plants.</title>
        <authorList>
            <person name="Rensing S."/>
            <person name="Lang D."/>
            <person name="Zimmer A."/>
            <person name="Terry A."/>
            <person name="Salamov A."/>
            <person name="Shapiro H."/>
            <person name="Nishiyama T."/>
            <person name="Perroud P.-F."/>
            <person name="Lindquist E."/>
            <person name="Kamisugi Y."/>
            <person name="Tanahashi T."/>
            <person name="Sakakibara K."/>
            <person name="Fujita T."/>
            <person name="Oishi K."/>
            <person name="Shin-I T."/>
            <person name="Kuroki Y."/>
            <person name="Toyoda A."/>
            <person name="Suzuki Y."/>
            <person name="Hashimoto A."/>
            <person name="Yamaguchi K."/>
            <person name="Sugano A."/>
            <person name="Kohara Y."/>
            <person name="Fujiyama A."/>
            <person name="Anterola A."/>
            <person name="Aoki S."/>
            <person name="Ashton N."/>
            <person name="Barbazuk W.B."/>
            <person name="Barker E."/>
            <person name="Bennetzen J."/>
            <person name="Bezanilla M."/>
            <person name="Blankenship R."/>
            <person name="Cho S.H."/>
            <person name="Dutcher S."/>
            <person name="Estelle M."/>
            <person name="Fawcett J.A."/>
            <person name="Gundlach H."/>
            <person name="Hanada K."/>
            <person name="Heyl A."/>
            <person name="Hicks K.A."/>
            <person name="Hugh J."/>
            <person name="Lohr M."/>
            <person name="Mayer K."/>
            <person name="Melkozernov A."/>
            <person name="Murata T."/>
            <person name="Nelson D."/>
            <person name="Pils B."/>
            <person name="Prigge M."/>
            <person name="Reiss B."/>
            <person name="Renner T."/>
            <person name="Rombauts S."/>
            <person name="Rushton P."/>
            <person name="Sanderfoot A."/>
            <person name="Schween G."/>
            <person name="Shiu S.-H."/>
            <person name="Stueber K."/>
            <person name="Theodoulou F.L."/>
            <person name="Tu H."/>
            <person name="Van de Peer Y."/>
            <person name="Verrier P.J."/>
            <person name="Waters E."/>
            <person name="Wood A."/>
            <person name="Yang L."/>
            <person name="Cove D."/>
            <person name="Cuming A."/>
            <person name="Hasebe M."/>
            <person name="Lucas S."/>
            <person name="Mishler D.B."/>
            <person name="Reski R."/>
            <person name="Grigoriev I."/>
            <person name="Quatrano R.S."/>
            <person name="Boore J.L."/>
        </authorList>
    </citation>
    <scope>NUCLEOTIDE SEQUENCE [LARGE SCALE GENOMIC DNA]</scope>
    <source>
        <strain evidence="2 3">cv. Gransden 2004</strain>
    </source>
</reference>
<organism evidence="2 3">
    <name type="scientific">Physcomitrium patens</name>
    <name type="common">Spreading-leaved earth moss</name>
    <name type="synonym">Physcomitrella patens</name>
    <dbReference type="NCBI Taxonomy" id="3218"/>
    <lineage>
        <taxon>Eukaryota</taxon>
        <taxon>Viridiplantae</taxon>
        <taxon>Streptophyta</taxon>
        <taxon>Embryophyta</taxon>
        <taxon>Bryophyta</taxon>
        <taxon>Bryophytina</taxon>
        <taxon>Bryopsida</taxon>
        <taxon>Funariidae</taxon>
        <taxon>Funariales</taxon>
        <taxon>Funariaceae</taxon>
        <taxon>Physcomitrium</taxon>
    </lineage>
</organism>
<evidence type="ECO:0000259" key="1">
    <source>
        <dbReference type="Pfam" id="PF06985"/>
    </source>
</evidence>
<evidence type="ECO:0000313" key="2">
    <source>
        <dbReference type="EnsemblPlants" id="Pp3c13_670V3.1"/>
    </source>
</evidence>
<sequence length="758" mass="85268">MSPLRRRFWNFRISGLGNANCELRGLCCSSGSCHLCTRFSVCLATYAVSVSFFEEKCALVACNMKIRSPASEDSTPREVPRVKEGSQSVELAPHCVVKEVKSKIASWKLAVGPSGWADSSHSVPTSCTHRIQVCADRPIAIYRTVMKEKTGLTMELQMMEDDAARVGAVVNFKLFKEWMGICEMEHGPTCANVWENVTEQLPQGTRMIDEAQMAVFEASQNCRYVALSYMCGTINTGYKTVLKNVDQRCHRGSLKRMALPRTILDAIKDLRELKERYLWVDALCIVQDDCVNRKAQIVGMATIYGAAMLTVFSVGGDSADAPLPGLEPGSRQELQRIERIQSLSLAVPLRMMIETMAASKWNMRGWTFQKCVLSRRGLFFTNEQLFFECQRDVFSEDTIVERSKDTAMYPGKPHGLGYTALHSIRNQKDQQNRYQANAKVFMQVLEEYTQRQLSHVSDIYNAIFAIITVFSRDIEITPLNPNTAFLFGVPASVLEDAMLWQPALNVPVHNRRREKGLVTPSWSWAGWEISVVYFDLFGFMYGPPGALVADRLPSVVTCLARWRLTNIDSLQAHQGHCLLRLAPGTLHFFTTVALLRVRRVKNLLDEIVGEDQSQVPVYGSKFHSVFEILSKTSPPAKMGRIVLPTDTDTTVPLKFAVLSRSNIGCAPETYDEQVFGNRHEGCLLNVMAVTLLGCTVYRKEVSERLGVGVIVEKASSIHYRIIDEISHLSQCNKDKWTKSPLPNSFLNHEPATNLRRFR</sequence>
<dbReference type="EnsemblPlants" id="Pp3c13_670V3.1">
    <property type="protein sequence ID" value="Pp3c13_670V3.1"/>
    <property type="gene ID" value="Pp3c13_670"/>
</dbReference>
<dbReference type="EMBL" id="ABEU02000013">
    <property type="status" value="NOT_ANNOTATED_CDS"/>
    <property type="molecule type" value="Genomic_DNA"/>
</dbReference>
<reference evidence="2" key="3">
    <citation type="submission" date="2020-12" db="UniProtKB">
        <authorList>
            <consortium name="EnsemblPlants"/>
        </authorList>
    </citation>
    <scope>IDENTIFICATION</scope>
</reference>
<dbReference type="InterPro" id="IPR010730">
    <property type="entry name" value="HET"/>
</dbReference>
<dbReference type="Gramene" id="Pp3c13_670V3.1">
    <property type="protein sequence ID" value="Pp3c13_670V3.1"/>
    <property type="gene ID" value="Pp3c13_670"/>
</dbReference>